<organism evidence="1 2">
    <name type="scientific">Pan troglodytes</name>
    <name type="common">Chimpanzee</name>
    <dbReference type="NCBI Taxonomy" id="9598"/>
    <lineage>
        <taxon>Eukaryota</taxon>
        <taxon>Metazoa</taxon>
        <taxon>Chordata</taxon>
        <taxon>Craniata</taxon>
        <taxon>Vertebrata</taxon>
        <taxon>Euteleostomi</taxon>
        <taxon>Mammalia</taxon>
        <taxon>Eutheria</taxon>
        <taxon>Euarchontoglires</taxon>
        <taxon>Primates</taxon>
        <taxon>Haplorrhini</taxon>
        <taxon>Catarrhini</taxon>
        <taxon>Hominidae</taxon>
        <taxon>Pan</taxon>
    </lineage>
</organism>
<evidence type="ECO:0000313" key="1">
    <source>
        <dbReference type="EMBL" id="PNI86868.1"/>
    </source>
</evidence>
<sequence>KPEGNHIIKVGIYLLEAGLAKLDFLSDANSRMKKFNQLMKKVMEKLHNSIIPDVASLVRTADSELSAIGHLGRVWMAWCSSSTLLEKQPKFSKFCS</sequence>
<dbReference type="Proteomes" id="UP000236370">
    <property type="component" value="Unassembled WGS sequence"/>
</dbReference>
<reference evidence="1 2" key="1">
    <citation type="submission" date="2017-12" db="EMBL/GenBank/DDBJ databases">
        <title>High-resolution comparative analysis of great ape genomes.</title>
        <authorList>
            <person name="Pollen A."/>
            <person name="Hastie A."/>
            <person name="Hormozdiari F."/>
            <person name="Dougherty M."/>
            <person name="Liu R."/>
            <person name="Chaisson M."/>
            <person name="Hoppe E."/>
            <person name="Hill C."/>
            <person name="Pang A."/>
            <person name="Hillier L."/>
            <person name="Baker C."/>
            <person name="Armstrong J."/>
            <person name="Shendure J."/>
            <person name="Paten B."/>
            <person name="Wilson R."/>
            <person name="Chao H."/>
            <person name="Schneider V."/>
            <person name="Ventura M."/>
            <person name="Kronenberg Z."/>
            <person name="Murali S."/>
            <person name="Gordon D."/>
            <person name="Cantsilieris S."/>
            <person name="Munson K."/>
            <person name="Nelson B."/>
            <person name="Raja A."/>
            <person name="Underwood J."/>
            <person name="Diekhans M."/>
            <person name="Fiddes I."/>
            <person name="Haussler D."/>
            <person name="Eichler E."/>
        </authorList>
    </citation>
    <scope>NUCLEOTIDE SEQUENCE [LARGE SCALE GENOMIC DNA]</scope>
    <source>
        <strain evidence="1">Yerkes chimp pedigree #C0471</strain>
    </source>
</reference>
<proteinExistence type="predicted"/>
<dbReference type="AlphaFoldDB" id="A0A2J8PS79"/>
<name>A0A2J8PS79_PANTR</name>
<accession>A0A2J8PS79</accession>
<comment type="caution">
    <text evidence="1">The sequence shown here is derived from an EMBL/GenBank/DDBJ whole genome shotgun (WGS) entry which is preliminary data.</text>
</comment>
<evidence type="ECO:0000313" key="2">
    <source>
        <dbReference type="Proteomes" id="UP000236370"/>
    </source>
</evidence>
<feature type="non-terminal residue" evidence="1">
    <location>
        <position position="1"/>
    </location>
</feature>
<dbReference type="EMBL" id="NBAG03000210">
    <property type="protein sequence ID" value="PNI86868.1"/>
    <property type="molecule type" value="Genomic_DNA"/>
</dbReference>
<gene>
    <name evidence="1" type="ORF">CK820_G0000068</name>
</gene>
<protein>
    <submittedName>
        <fullName evidence="1">SHPRH isoform 8</fullName>
    </submittedName>
</protein>